<proteinExistence type="predicted"/>
<protein>
    <submittedName>
        <fullName evidence="1">Uncharacterized protein</fullName>
    </submittedName>
</protein>
<gene>
    <name evidence="1" type="ORF">D2T31_00450</name>
</gene>
<dbReference type="EMBL" id="SAUX01000001">
    <property type="protein sequence ID" value="RWR32487.1"/>
    <property type="molecule type" value="Genomic_DNA"/>
</dbReference>
<dbReference type="RefSeq" id="WP_128235272.1">
    <property type="nucleotide sequence ID" value="NZ_SAUX01000001.1"/>
</dbReference>
<evidence type="ECO:0000313" key="1">
    <source>
        <dbReference type="EMBL" id="RWR32487.1"/>
    </source>
</evidence>
<accession>A0A443KIA3</accession>
<sequence length="86" mass="9396">MKSDNTPIEPDAEDMQQVFDEAEAILQALHSLAGCEMVLCDSLDQTLARDPQLAHKAYAVINSIGKWRMEAAEAAQKLLRVALGKA</sequence>
<dbReference type="AlphaFoldDB" id="A0A443KIA3"/>
<reference evidence="1 2" key="1">
    <citation type="submission" date="2019-01" db="EMBL/GenBank/DDBJ databases">
        <title>Sinorhodobacter populi sp. nov. isolated from the symptomatic bark tissue of Populus euramericana canker.</title>
        <authorList>
            <person name="Xu G."/>
        </authorList>
    </citation>
    <scope>NUCLEOTIDE SEQUENCE [LARGE SCALE GENOMIC DNA]</scope>
    <source>
        <strain evidence="1 2">D19-10-3-21</strain>
    </source>
</reference>
<evidence type="ECO:0000313" key="2">
    <source>
        <dbReference type="Proteomes" id="UP000285295"/>
    </source>
</evidence>
<dbReference type="PROSITE" id="PS51257">
    <property type="entry name" value="PROKAR_LIPOPROTEIN"/>
    <property type="match status" value="1"/>
</dbReference>
<reference evidence="1 2" key="2">
    <citation type="submission" date="2019-01" db="EMBL/GenBank/DDBJ databases">
        <authorList>
            <person name="Li Y."/>
        </authorList>
    </citation>
    <scope>NUCLEOTIDE SEQUENCE [LARGE SCALE GENOMIC DNA]</scope>
    <source>
        <strain evidence="1 2">D19-10-3-21</strain>
    </source>
</reference>
<dbReference type="Proteomes" id="UP000285295">
    <property type="component" value="Unassembled WGS sequence"/>
</dbReference>
<organism evidence="1 2">
    <name type="scientific">Paenirhodobacter populi</name>
    <dbReference type="NCBI Taxonomy" id="2306993"/>
    <lineage>
        <taxon>Bacteria</taxon>
        <taxon>Pseudomonadati</taxon>
        <taxon>Pseudomonadota</taxon>
        <taxon>Alphaproteobacteria</taxon>
        <taxon>Rhodobacterales</taxon>
        <taxon>Rhodobacter group</taxon>
        <taxon>Paenirhodobacter</taxon>
    </lineage>
</organism>
<comment type="caution">
    <text evidence="1">The sequence shown here is derived from an EMBL/GenBank/DDBJ whole genome shotgun (WGS) entry which is preliminary data.</text>
</comment>
<name>A0A443KIA3_9RHOB</name>